<keyword evidence="5 6" id="KW-0496">Mitochondrion</keyword>
<dbReference type="Gene3D" id="6.10.140.1230">
    <property type="match status" value="1"/>
</dbReference>
<keyword evidence="4" id="KW-0809">Transit peptide</keyword>
<dbReference type="GO" id="GO:0005743">
    <property type="term" value="C:mitochondrial inner membrane"/>
    <property type="evidence" value="ECO:0007669"/>
    <property type="project" value="TreeGrafter"/>
</dbReference>
<dbReference type="Gene3D" id="3.60.160.10">
    <property type="entry name" value="Mitochondrial biogenesis AIM24"/>
    <property type="match status" value="1"/>
</dbReference>
<evidence type="ECO:0000256" key="1">
    <source>
        <dbReference type="ARBA" id="ARBA00004173"/>
    </source>
</evidence>
<evidence type="ECO:0000313" key="8">
    <source>
        <dbReference type="EMBL" id="KAH3676686.1"/>
    </source>
</evidence>
<accession>A0A9P8TFQ1</accession>
<comment type="subcellular location">
    <subcellularLocation>
        <location evidence="1 6">Mitochondrion</location>
    </subcellularLocation>
</comment>
<evidence type="ECO:0000256" key="3">
    <source>
        <dbReference type="ARBA" id="ARBA00013287"/>
    </source>
</evidence>
<feature type="compositionally biased region" description="Basic and acidic residues" evidence="7">
    <location>
        <begin position="580"/>
        <end position="596"/>
    </location>
</feature>
<proteinExistence type="inferred from homology"/>
<dbReference type="Pfam" id="PF03357">
    <property type="entry name" value="Snf7"/>
    <property type="match status" value="1"/>
</dbReference>
<protein>
    <recommendedName>
        <fullName evidence="3 6">Altered inheritance of mitochondria protein 24, mitochondrial</fullName>
    </recommendedName>
</protein>
<dbReference type="InterPro" id="IPR002838">
    <property type="entry name" value="AIM24"/>
</dbReference>
<name>A0A9P8TFQ1_9ASCO</name>
<organism evidence="8 9">
    <name type="scientific">Ogataea polymorpha</name>
    <dbReference type="NCBI Taxonomy" id="460523"/>
    <lineage>
        <taxon>Eukaryota</taxon>
        <taxon>Fungi</taxon>
        <taxon>Dikarya</taxon>
        <taxon>Ascomycota</taxon>
        <taxon>Saccharomycotina</taxon>
        <taxon>Pichiomycetes</taxon>
        <taxon>Pichiales</taxon>
        <taxon>Pichiaceae</taxon>
        <taxon>Ogataea</taxon>
    </lineage>
</organism>
<dbReference type="InterPro" id="IPR005024">
    <property type="entry name" value="Snf7_fam"/>
</dbReference>
<dbReference type="GO" id="GO:0007034">
    <property type="term" value="P:vacuolar transport"/>
    <property type="evidence" value="ECO:0007669"/>
    <property type="project" value="InterPro"/>
</dbReference>
<evidence type="ECO:0000256" key="4">
    <source>
        <dbReference type="ARBA" id="ARBA00022946"/>
    </source>
</evidence>
<keyword evidence="9" id="KW-1185">Reference proteome</keyword>
<dbReference type="PANTHER" id="PTHR36959">
    <property type="entry name" value="ALTERED INHERITANCE OF MITOCHONDRIA PROTEIN 24, MITOCHONDRIAL"/>
    <property type="match status" value="1"/>
</dbReference>
<reference evidence="8" key="1">
    <citation type="journal article" date="2021" name="Open Biol.">
        <title>Shared evolutionary footprints suggest mitochondrial oxidative damage underlies multiple complex I losses in fungi.</title>
        <authorList>
            <person name="Schikora-Tamarit M.A."/>
            <person name="Marcet-Houben M."/>
            <person name="Nosek J."/>
            <person name="Gabaldon T."/>
        </authorList>
    </citation>
    <scope>NUCLEOTIDE SEQUENCE</scope>
    <source>
        <strain evidence="8">NCAIM Y.01608</strain>
    </source>
</reference>
<evidence type="ECO:0000256" key="2">
    <source>
        <dbReference type="ARBA" id="ARBA00009322"/>
    </source>
</evidence>
<comment type="similarity">
    <text evidence="2 6">Belongs to the AIM24 family.</text>
</comment>
<evidence type="ECO:0000256" key="6">
    <source>
        <dbReference type="RuleBase" id="RU363045"/>
    </source>
</evidence>
<dbReference type="Pfam" id="PF01987">
    <property type="entry name" value="AIM24"/>
    <property type="match status" value="1"/>
</dbReference>
<feature type="region of interest" description="Disordered" evidence="7">
    <location>
        <begin position="566"/>
        <end position="596"/>
    </location>
</feature>
<evidence type="ECO:0000256" key="7">
    <source>
        <dbReference type="SAM" id="MobiDB-lite"/>
    </source>
</evidence>
<dbReference type="AlphaFoldDB" id="A0A9P8TFQ1"/>
<comment type="caution">
    <text evidence="8">The sequence shown here is derived from an EMBL/GenBank/DDBJ whole genome shotgun (WGS) entry which is preliminary data.</text>
</comment>
<dbReference type="Proteomes" id="UP000788993">
    <property type="component" value="Unassembled WGS sequence"/>
</dbReference>
<gene>
    <name evidence="8" type="ORF">OGATHE_001175</name>
</gene>
<dbReference type="InterPro" id="IPR036983">
    <property type="entry name" value="AIM24_sf"/>
</dbReference>
<dbReference type="GO" id="GO:0007007">
    <property type="term" value="P:inner mitochondrial membrane organization"/>
    <property type="evidence" value="ECO:0007669"/>
    <property type="project" value="TreeGrafter"/>
</dbReference>
<evidence type="ECO:0000313" key="9">
    <source>
        <dbReference type="Proteomes" id="UP000788993"/>
    </source>
</evidence>
<sequence>MIGEKQMVRKHALANALLHRQLKRSISIHQASNIVIDKRQSDVSPVSSNISELSSDSYQLPTEAVFDTIGHDQSTLSLTVPPSVPVHVKRGSLMALFTATETKASMKDIVQSRLEVQEPLKRFAYGGHTFLYQRLISTVPLTLLVSAYNSTSLVRRSKTSKTFCNLSLDGSVDWALFSPDSVQAYSGNSLTITSQKLPRSVSKAGVRKFGLPKNSTPGLAGLFSSGYKHVSGRGYVSLVGEGSIFKLNLDEDEEVLVRKDNLFAASVTQTQDLADGYFVSQTLDKQLQAEPEVKVSHTQQEESVFSKVKEFVSKGWGYLHRRQQSLFDTIIGNGSYINVRGPRILLIQANTGEDRYVVGSRSSVSSVEKYIKKGGFSQPLRSSEDYMSYATVKDGRVEFRNTPNFDETFTAKQLTRQSIKTGKEEQAEKNKVKKALIQGNNDIAQIYAQNAIRKGQERLNLLRLASRIDAVASRIQTAVTMRSVTNNMAHVVRGMDKAMETMNLEKITMVMDKFEEQFEDLESSTNYYETVSNDMNAVSQPQDQVDQLMNQIADEAGLELKHKIGDTNVDATPSLPTTEAPHEEDKLSERLRALRN</sequence>
<dbReference type="EMBL" id="JAEUBD010000146">
    <property type="protein sequence ID" value="KAH3676686.1"/>
    <property type="molecule type" value="Genomic_DNA"/>
</dbReference>
<reference evidence="8" key="2">
    <citation type="submission" date="2021-01" db="EMBL/GenBank/DDBJ databases">
        <authorList>
            <person name="Schikora-Tamarit M.A."/>
        </authorList>
    </citation>
    <scope>NUCLEOTIDE SEQUENCE</scope>
    <source>
        <strain evidence="8">NCAIM Y.01608</strain>
    </source>
</reference>
<dbReference type="PANTHER" id="PTHR36959:SF2">
    <property type="entry name" value="ALTERED INHERITANCE OF MITOCHONDRIA PROTEIN 24, MITOCHONDRIAL"/>
    <property type="match status" value="1"/>
</dbReference>
<evidence type="ECO:0000256" key="5">
    <source>
        <dbReference type="ARBA" id="ARBA00023128"/>
    </source>
</evidence>